<protein>
    <submittedName>
        <fullName evidence="3">Uncharacterized protein</fullName>
    </submittedName>
</protein>
<dbReference type="AlphaFoldDB" id="A0A835W5P3"/>
<dbReference type="Proteomes" id="UP000613740">
    <property type="component" value="Unassembled WGS sequence"/>
</dbReference>
<keyword evidence="4" id="KW-1185">Reference proteome</keyword>
<dbReference type="EMBL" id="JAEHOD010000044">
    <property type="protein sequence ID" value="KAG2438283.1"/>
    <property type="molecule type" value="Genomic_DNA"/>
</dbReference>
<evidence type="ECO:0000313" key="4">
    <source>
        <dbReference type="Proteomes" id="UP000613740"/>
    </source>
</evidence>
<feature type="region of interest" description="Disordered" evidence="2">
    <location>
        <begin position="243"/>
        <end position="274"/>
    </location>
</feature>
<keyword evidence="1" id="KW-0175">Coiled coil</keyword>
<evidence type="ECO:0000313" key="3">
    <source>
        <dbReference type="EMBL" id="KAG2438283.1"/>
    </source>
</evidence>
<feature type="compositionally biased region" description="Gly residues" evidence="2">
    <location>
        <begin position="243"/>
        <end position="254"/>
    </location>
</feature>
<proteinExistence type="predicted"/>
<feature type="coiled-coil region" evidence="1">
    <location>
        <begin position="87"/>
        <end position="157"/>
    </location>
</feature>
<dbReference type="SUPFAM" id="SSF57997">
    <property type="entry name" value="Tropomyosin"/>
    <property type="match status" value="1"/>
</dbReference>
<sequence>MEATASPHEVQPVGSPDVFSSENSQTLESPQPAAAAQETNESKSVDSQAEPALSKRRRGGAARRGLDPGALLLGAAGCLIAAGWRAFRKQQQQLSQACQQLKSAEERLAAKEKALEREVEERKQLQEQRAQELSQQVQDAQRELEAARDVCRAAANKLEQSMSDLSVTETELRAARTQLQSAGRDLALTRAQLEATEGELGLSRSANELMKREVDTLRRQLREAGQQLEGYILVSRSRKNGDLGMGLRGGGGGGLRDDVDGDDLAVPSDGAWDF</sequence>
<organism evidence="3 4">
    <name type="scientific">Chlamydomonas schloesseri</name>
    <dbReference type="NCBI Taxonomy" id="2026947"/>
    <lineage>
        <taxon>Eukaryota</taxon>
        <taxon>Viridiplantae</taxon>
        <taxon>Chlorophyta</taxon>
        <taxon>core chlorophytes</taxon>
        <taxon>Chlorophyceae</taxon>
        <taxon>CS clade</taxon>
        <taxon>Chlamydomonadales</taxon>
        <taxon>Chlamydomonadaceae</taxon>
        <taxon>Chlamydomonas</taxon>
    </lineage>
</organism>
<feature type="region of interest" description="Disordered" evidence="2">
    <location>
        <begin position="1"/>
        <end position="64"/>
    </location>
</feature>
<evidence type="ECO:0000256" key="1">
    <source>
        <dbReference type="SAM" id="Coils"/>
    </source>
</evidence>
<evidence type="ECO:0000256" key="2">
    <source>
        <dbReference type="SAM" id="MobiDB-lite"/>
    </source>
</evidence>
<accession>A0A835W5P3</accession>
<comment type="caution">
    <text evidence="3">The sequence shown here is derived from an EMBL/GenBank/DDBJ whole genome shotgun (WGS) entry which is preliminary data.</text>
</comment>
<name>A0A835W5P3_9CHLO</name>
<feature type="compositionally biased region" description="Polar residues" evidence="2">
    <location>
        <begin position="18"/>
        <end position="29"/>
    </location>
</feature>
<dbReference type="OrthoDB" id="547717at2759"/>
<gene>
    <name evidence="3" type="ORF">HYH02_010981</name>
</gene>
<reference evidence="3" key="1">
    <citation type="journal article" date="2020" name="bioRxiv">
        <title>Comparative genomics of Chlamydomonas.</title>
        <authorList>
            <person name="Craig R.J."/>
            <person name="Hasan A.R."/>
            <person name="Ness R.W."/>
            <person name="Keightley P.D."/>
        </authorList>
    </citation>
    <scope>NUCLEOTIDE SEQUENCE</scope>
    <source>
        <strain evidence="3">CCAP 11/173</strain>
    </source>
</reference>